<dbReference type="GO" id="GO:0005886">
    <property type="term" value="C:plasma membrane"/>
    <property type="evidence" value="ECO:0007669"/>
    <property type="project" value="UniProtKB-SubCell"/>
</dbReference>
<name>A0A9X2WGL4_9GAMM</name>
<keyword evidence="7 9" id="KW-0472">Membrane</keyword>
<dbReference type="Pfam" id="PF04290">
    <property type="entry name" value="DctQ"/>
    <property type="match status" value="1"/>
</dbReference>
<evidence type="ECO:0000256" key="5">
    <source>
        <dbReference type="ARBA" id="ARBA00022692"/>
    </source>
</evidence>
<accession>A0A9X2WGL4</accession>
<dbReference type="PANTHER" id="PTHR35011">
    <property type="entry name" value="2,3-DIKETO-L-GULONATE TRAP TRANSPORTER SMALL PERMEASE PROTEIN YIAM"/>
    <property type="match status" value="1"/>
</dbReference>
<keyword evidence="4 9" id="KW-0997">Cell inner membrane</keyword>
<gene>
    <name evidence="11" type="ORF">NYR02_13470</name>
</gene>
<organism evidence="11 12">
    <name type="scientific">Thalassolituus pacificus</name>
    <dbReference type="NCBI Taxonomy" id="2975440"/>
    <lineage>
        <taxon>Bacteria</taxon>
        <taxon>Pseudomonadati</taxon>
        <taxon>Pseudomonadota</taxon>
        <taxon>Gammaproteobacteria</taxon>
        <taxon>Oceanospirillales</taxon>
        <taxon>Oceanospirillaceae</taxon>
        <taxon>Thalassolituus</taxon>
    </lineage>
</organism>
<feature type="domain" description="Tripartite ATP-independent periplasmic transporters DctQ component" evidence="10">
    <location>
        <begin position="23"/>
        <end position="147"/>
    </location>
</feature>
<feature type="transmembrane region" description="Helical" evidence="9">
    <location>
        <begin position="15"/>
        <end position="37"/>
    </location>
</feature>
<feature type="transmembrane region" description="Helical" evidence="9">
    <location>
        <begin position="85"/>
        <end position="106"/>
    </location>
</feature>
<evidence type="ECO:0000256" key="4">
    <source>
        <dbReference type="ARBA" id="ARBA00022519"/>
    </source>
</evidence>
<keyword evidence="5 9" id="KW-0812">Transmembrane</keyword>
<keyword evidence="12" id="KW-1185">Reference proteome</keyword>
<dbReference type="PANTHER" id="PTHR35011:SF2">
    <property type="entry name" value="2,3-DIKETO-L-GULONATE TRAP TRANSPORTER SMALL PERMEASE PROTEIN YIAM"/>
    <property type="match status" value="1"/>
</dbReference>
<reference evidence="11" key="2">
    <citation type="submission" date="2022-08" db="EMBL/GenBank/DDBJ databases">
        <authorList>
            <person name="Dong C."/>
        </authorList>
    </citation>
    <scope>NUCLEOTIDE SEQUENCE</scope>
    <source>
        <strain evidence="11">59MF3M-4</strain>
    </source>
</reference>
<feature type="transmembrane region" description="Helical" evidence="9">
    <location>
        <begin position="126"/>
        <end position="146"/>
    </location>
</feature>
<comment type="function">
    <text evidence="9">Part of the tripartite ATP-independent periplasmic (TRAP) transport system.</text>
</comment>
<comment type="subunit">
    <text evidence="9">The complex comprises the extracytoplasmic solute receptor protein and the two transmembrane proteins.</text>
</comment>
<evidence type="ECO:0000256" key="8">
    <source>
        <dbReference type="ARBA" id="ARBA00038436"/>
    </source>
</evidence>
<evidence type="ECO:0000256" key="9">
    <source>
        <dbReference type="RuleBase" id="RU369079"/>
    </source>
</evidence>
<evidence type="ECO:0000313" key="11">
    <source>
        <dbReference type="EMBL" id="MCT7360024.1"/>
    </source>
</evidence>
<dbReference type="GO" id="GO:0015740">
    <property type="term" value="P:C4-dicarboxylate transport"/>
    <property type="evidence" value="ECO:0007669"/>
    <property type="project" value="TreeGrafter"/>
</dbReference>
<comment type="caution">
    <text evidence="11">The sequence shown here is derived from an EMBL/GenBank/DDBJ whole genome shotgun (WGS) entry which is preliminary data.</text>
</comment>
<evidence type="ECO:0000256" key="7">
    <source>
        <dbReference type="ARBA" id="ARBA00023136"/>
    </source>
</evidence>
<feature type="transmembrane region" description="Helical" evidence="9">
    <location>
        <begin position="43"/>
        <end position="64"/>
    </location>
</feature>
<dbReference type="RefSeq" id="WP_260976885.1">
    <property type="nucleotide sequence ID" value="NZ_JAOANI010000020.1"/>
</dbReference>
<dbReference type="Proteomes" id="UP001147830">
    <property type="component" value="Unassembled WGS sequence"/>
</dbReference>
<dbReference type="AlphaFoldDB" id="A0A9X2WGL4"/>
<keyword evidence="3" id="KW-1003">Cell membrane</keyword>
<dbReference type="EMBL" id="JAOANI010000020">
    <property type="protein sequence ID" value="MCT7360024.1"/>
    <property type="molecule type" value="Genomic_DNA"/>
</dbReference>
<keyword evidence="2 9" id="KW-0813">Transport</keyword>
<evidence type="ECO:0000259" key="10">
    <source>
        <dbReference type="Pfam" id="PF04290"/>
    </source>
</evidence>
<dbReference type="InterPro" id="IPR007387">
    <property type="entry name" value="TRAP_DctQ"/>
</dbReference>
<reference evidence="11" key="1">
    <citation type="journal article" date="2022" name="Front. Microbiol.">
        <title>Genome-based taxonomic rearrangement of Oceanobacter-related bacteria including the description of Thalassolituus hydrocarbonoclasticus sp. nov. and Thalassolituus pacificus sp. nov. and emended description of the genus Thalassolituus.</title>
        <authorList>
            <person name="Dong C."/>
            <person name="Wei L."/>
            <person name="Wang J."/>
            <person name="Lai Q."/>
            <person name="Huang Z."/>
            <person name="Shao Z."/>
        </authorList>
    </citation>
    <scope>NUCLEOTIDE SEQUENCE</scope>
    <source>
        <strain evidence="11">59MF3M-4</strain>
    </source>
</reference>
<evidence type="ECO:0000256" key="3">
    <source>
        <dbReference type="ARBA" id="ARBA00022475"/>
    </source>
</evidence>
<evidence type="ECO:0000313" key="12">
    <source>
        <dbReference type="Proteomes" id="UP001147830"/>
    </source>
</evidence>
<dbReference type="GO" id="GO:0022857">
    <property type="term" value="F:transmembrane transporter activity"/>
    <property type="evidence" value="ECO:0007669"/>
    <property type="project" value="UniProtKB-UniRule"/>
</dbReference>
<sequence>MKKWLHTLHRIEDGVLVLLLLVMIVLAGFDILARTLFGGGVVWVQPLLRVMVLWLGLLGALLATRSREHIAIDLINRLAGPQTKRWLAVLTSAFAAFICLVIAWHAQAFVRFAFEFGDVAFGRVPAWPLQLVIPLSFALMGLRFALQGISELLGKPQEASA</sequence>
<evidence type="ECO:0000256" key="1">
    <source>
        <dbReference type="ARBA" id="ARBA00004429"/>
    </source>
</evidence>
<comment type="similarity">
    <text evidence="8 9">Belongs to the TRAP transporter small permease family.</text>
</comment>
<proteinExistence type="inferred from homology"/>
<dbReference type="InterPro" id="IPR055348">
    <property type="entry name" value="DctQ"/>
</dbReference>
<evidence type="ECO:0000256" key="6">
    <source>
        <dbReference type="ARBA" id="ARBA00022989"/>
    </source>
</evidence>
<evidence type="ECO:0000256" key="2">
    <source>
        <dbReference type="ARBA" id="ARBA00022448"/>
    </source>
</evidence>
<keyword evidence="6 9" id="KW-1133">Transmembrane helix</keyword>
<comment type="subcellular location">
    <subcellularLocation>
        <location evidence="1 9">Cell inner membrane</location>
        <topology evidence="1 9">Multi-pass membrane protein</topology>
    </subcellularLocation>
</comment>
<protein>
    <recommendedName>
        <fullName evidence="9">TRAP transporter small permease protein</fullName>
    </recommendedName>
</protein>